<evidence type="ECO:0000259" key="2">
    <source>
        <dbReference type="Pfam" id="PF18043"/>
    </source>
</evidence>
<dbReference type="Gene3D" id="1.10.10.1810">
    <property type="entry name" value="RNA ligase"/>
    <property type="match status" value="1"/>
</dbReference>
<proteinExistence type="predicted"/>
<dbReference type="eggNOG" id="ENOG502S5WF">
    <property type="taxonomic scope" value="Eukaryota"/>
</dbReference>
<dbReference type="InterPro" id="IPR021122">
    <property type="entry name" value="RNA_ligase_dom_REL/Rnl2"/>
</dbReference>
<dbReference type="InterPro" id="IPR040609">
    <property type="entry name" value="Rnl2_C"/>
</dbReference>
<dbReference type="Proteomes" id="UP000006671">
    <property type="component" value="Unassembled WGS sequence"/>
</dbReference>
<dbReference type="SUPFAM" id="SSF56091">
    <property type="entry name" value="DNA ligase/mRNA capping enzyme, catalytic domain"/>
    <property type="match status" value="1"/>
</dbReference>
<dbReference type="InterPro" id="IPR041948">
    <property type="entry name" value="Rnl1/2_C_sf"/>
</dbReference>
<dbReference type="OMA" id="CPHYDFY"/>
<feature type="domain" description="RNA ligase" evidence="1">
    <location>
        <begin position="49"/>
        <end position="277"/>
    </location>
</feature>
<feature type="domain" description="RNA ligase 2 C-terminal" evidence="2">
    <location>
        <begin position="306"/>
        <end position="390"/>
    </location>
</feature>
<evidence type="ECO:0000313" key="3">
    <source>
        <dbReference type="EMBL" id="EFC46542.1"/>
    </source>
</evidence>
<dbReference type="RefSeq" id="XP_002679286.1">
    <property type="nucleotide sequence ID" value="XM_002679240.1"/>
</dbReference>
<protein>
    <submittedName>
        <fullName evidence="3">Predicted protein</fullName>
    </submittedName>
</protein>
<keyword evidence="4" id="KW-1185">Reference proteome</keyword>
<dbReference type="Pfam" id="PF09414">
    <property type="entry name" value="RNA_ligase"/>
    <property type="match status" value="1"/>
</dbReference>
<dbReference type="KEGG" id="ngr:NAEGRDRAFT_47786"/>
<evidence type="ECO:0000313" key="4">
    <source>
        <dbReference type="Proteomes" id="UP000006671"/>
    </source>
</evidence>
<dbReference type="InParanoid" id="D2V981"/>
<dbReference type="Gene3D" id="3.30.470.30">
    <property type="entry name" value="DNA ligase/mRNA capping enzyme"/>
    <property type="match status" value="1"/>
</dbReference>
<dbReference type="EMBL" id="GG738858">
    <property type="protein sequence ID" value="EFC46542.1"/>
    <property type="molecule type" value="Genomic_DNA"/>
</dbReference>
<reference evidence="3 4" key="1">
    <citation type="journal article" date="2010" name="Cell">
        <title>The genome of Naegleria gruberi illuminates early eukaryotic versatility.</title>
        <authorList>
            <person name="Fritz-Laylin L.K."/>
            <person name="Prochnik S.E."/>
            <person name="Ginger M.L."/>
            <person name="Dacks J.B."/>
            <person name="Carpenter M.L."/>
            <person name="Field M.C."/>
            <person name="Kuo A."/>
            <person name="Paredez A."/>
            <person name="Chapman J."/>
            <person name="Pham J."/>
            <person name="Shu S."/>
            <person name="Neupane R."/>
            <person name="Cipriano M."/>
            <person name="Mancuso J."/>
            <person name="Tu H."/>
            <person name="Salamov A."/>
            <person name="Lindquist E."/>
            <person name="Shapiro H."/>
            <person name="Lucas S."/>
            <person name="Grigoriev I.V."/>
            <person name="Cande W.Z."/>
            <person name="Fulton C."/>
            <person name="Rokhsar D.S."/>
            <person name="Dawson S.C."/>
        </authorList>
    </citation>
    <scope>NUCLEOTIDE SEQUENCE [LARGE SCALE GENOMIC DNA]</scope>
    <source>
        <strain evidence="3 4">NEG-M</strain>
    </source>
</reference>
<dbReference type="AlphaFoldDB" id="D2V981"/>
<name>D2V981_NAEGR</name>
<organism evidence="4">
    <name type="scientific">Naegleria gruberi</name>
    <name type="common">Amoeba</name>
    <dbReference type="NCBI Taxonomy" id="5762"/>
    <lineage>
        <taxon>Eukaryota</taxon>
        <taxon>Discoba</taxon>
        <taxon>Heterolobosea</taxon>
        <taxon>Tetramitia</taxon>
        <taxon>Eutetramitia</taxon>
        <taxon>Vahlkampfiidae</taxon>
        <taxon>Naegleria</taxon>
    </lineage>
</organism>
<sequence>MDKVDGNTTKKMDPQLTFKAYSKIENHHQESFVSKLLEKETEDSDKKLEWVCLEKVHGSNFSFIVVPKEGSQDKVEVLKANRTNVLTILSNFFVEAQKEVYERYYKSCVKLFEIISQNAEKFKRKTMETESEITKIHIFGELFGGYFPKLKNDQDSNGIRKAHIQKGVYYCPHYDFYVFDVAVTFGDQDTWLLFDEADPILEEAGFRVRAKPLFRGSLKECLDFDVEINTIIPQTFYSDILTENDILFKEKENICEGVVIKPANGTVFVGSRAIIKKKNSKFTEVNPAKDKSKRMKKQEKSVDQDEQEMISNVWNEIERYLNNNRLDNVVSKVGNITRENLSLVLKNFVNDAIEDYDKDQQELGEEGATLSSLPVNIQKSIKKKLGSTCQAILLKYMNENKQ</sequence>
<dbReference type="GeneID" id="8859992"/>
<gene>
    <name evidence="3" type="ORF">NAEGRDRAFT_47786</name>
</gene>
<dbReference type="Gene3D" id="3.30.1490.70">
    <property type="match status" value="1"/>
</dbReference>
<evidence type="ECO:0000259" key="1">
    <source>
        <dbReference type="Pfam" id="PF09414"/>
    </source>
</evidence>
<dbReference type="Pfam" id="PF18043">
    <property type="entry name" value="T4_Rnl2_C"/>
    <property type="match status" value="1"/>
</dbReference>
<accession>D2V981</accession>
<dbReference type="VEuPathDB" id="AmoebaDB:NAEGRDRAFT_47786"/>
<dbReference type="OrthoDB" id="6142248at2759"/>